<feature type="compositionally biased region" description="Polar residues" evidence="1">
    <location>
        <begin position="253"/>
        <end position="265"/>
    </location>
</feature>
<evidence type="ECO:0000256" key="1">
    <source>
        <dbReference type="SAM" id="MobiDB-lite"/>
    </source>
</evidence>
<evidence type="ECO:0000259" key="2">
    <source>
        <dbReference type="Pfam" id="PF19556"/>
    </source>
</evidence>
<dbReference type="STRING" id="29529.SAMN04488122_0904"/>
<accession>A0A1I0PQ45</accession>
<sequence>MQTNFFTEIAKLMADDSRLIFTLERQQDGNFIVVVHYDLINESKNNKLVIQPLVFRKTTTEELDAQFLLRITEPVSEIGDLLINNRQINATIKQNRAKLDKSAQTVTPTVSTNAESSTPAAPAVKRVPPKYQVAMKKVDELEKKGLHRQAVGVLQSLKNFPLFKAEIEARIEQLKKAYDQPELFTGGQVQNNTITNKALEDDNNTLSSSGDHIPDSVADGDHQGDHTDDDSYNGLDPDYMDNDDADTAGMEGDTSTADHPTYMNH</sequence>
<dbReference type="Pfam" id="PF19556">
    <property type="entry name" value="PRTRC_E"/>
    <property type="match status" value="1"/>
</dbReference>
<reference evidence="4" key="1">
    <citation type="submission" date="2016-10" db="EMBL/GenBank/DDBJ databases">
        <authorList>
            <person name="Varghese N."/>
            <person name="Submissions S."/>
        </authorList>
    </citation>
    <scope>NUCLEOTIDE SEQUENCE [LARGE SCALE GENOMIC DNA]</scope>
    <source>
        <strain evidence="4">DSM 3695</strain>
    </source>
</reference>
<protein>
    <recommendedName>
        <fullName evidence="2">ParB-related ThiF-related cassette protein E domain-containing protein</fullName>
    </recommendedName>
</protein>
<keyword evidence="4" id="KW-1185">Reference proteome</keyword>
<proteinExistence type="predicted"/>
<dbReference type="OrthoDB" id="1050181at2"/>
<dbReference type="EMBL" id="FOJG01000001">
    <property type="protein sequence ID" value="SEW16381.1"/>
    <property type="molecule type" value="Genomic_DNA"/>
</dbReference>
<evidence type="ECO:0000313" key="4">
    <source>
        <dbReference type="Proteomes" id="UP000199310"/>
    </source>
</evidence>
<feature type="domain" description="ParB-related ThiF-related cassette protein E" evidence="2">
    <location>
        <begin position="1"/>
        <end position="185"/>
    </location>
</feature>
<dbReference type="InterPro" id="IPR022273">
    <property type="entry name" value="PRTRC_protein-E"/>
</dbReference>
<organism evidence="3 4">
    <name type="scientific">Chitinophaga arvensicola</name>
    <dbReference type="NCBI Taxonomy" id="29529"/>
    <lineage>
        <taxon>Bacteria</taxon>
        <taxon>Pseudomonadati</taxon>
        <taxon>Bacteroidota</taxon>
        <taxon>Chitinophagia</taxon>
        <taxon>Chitinophagales</taxon>
        <taxon>Chitinophagaceae</taxon>
        <taxon>Chitinophaga</taxon>
    </lineage>
</organism>
<evidence type="ECO:0000313" key="3">
    <source>
        <dbReference type="EMBL" id="SEW16381.1"/>
    </source>
</evidence>
<name>A0A1I0PQ45_9BACT</name>
<dbReference type="Proteomes" id="UP000199310">
    <property type="component" value="Unassembled WGS sequence"/>
</dbReference>
<dbReference type="RefSeq" id="WP_089891121.1">
    <property type="nucleotide sequence ID" value="NZ_FOJG01000001.1"/>
</dbReference>
<dbReference type="AlphaFoldDB" id="A0A1I0PQ45"/>
<feature type="region of interest" description="Disordered" evidence="1">
    <location>
        <begin position="200"/>
        <end position="265"/>
    </location>
</feature>
<gene>
    <name evidence="3" type="ORF">SAMN04488122_0904</name>
</gene>